<dbReference type="Proteomes" id="UP001161247">
    <property type="component" value="Chromosome 4"/>
</dbReference>
<dbReference type="AlphaFoldDB" id="A0AAV1D3L6"/>
<accession>A0AAV1D3L6</accession>
<gene>
    <name evidence="1" type="ORF">OLC1_LOCUS11403</name>
</gene>
<dbReference type="PANTHER" id="PTHR31439">
    <property type="entry name" value="EXPRESSED PROTEIN"/>
    <property type="match status" value="1"/>
</dbReference>
<sequence length="599" mass="66854">MPSSSSNQTATINSILPPVPEFFSFQKRNTVIMDVWSWICELPESESWNENGENSLSFELATHLRHSMKLKAERTLAKPSDDDSSEASLLLSFSLQYFSSSSPSNEEADPKSSETTLWVSEKCNLSQDQPFLPLVLQILQEIISRAPNYPGYDCSSCPRSQLQTLKPEPVSWILDSHSQESFSSFFNLIFLTRLFWLCVFEAPSEVGSLYFRSLLSPNLETFSCKHAPVLKTFFLSVGTDVELCFMRTFSYMLAKSLLFRDIGMGALTPAKPTSVSKLGVSYATESHGMWILKGYIPVNAMDCVVSNRRPNVEKNPFYTLIEPKESVLKYTLAHQQLEAVIQFEYKAAFCDGFIQVQANLDNIRLHVVKLGFKNKGDGSQVNEEDVLLKEKHFPSRVRVWVGPEVGANYVGSLSLGRSTDNVEREVEMQKILQGSLGKVKVPKVKGKARMASKTKLKNWRWDQDVDGNAAVFDGILCDNTTGAEIATWKPPSGGGDNSNYLMMVNNFARRYSGGNRAFTKSGGVVFAGAEEFGGGGENGGGGVGWRLSKDMEGSVLKWRIGVQVWLSYFPNDVKASYFETRMVDWCDEVDLPLIPSKHT</sequence>
<proteinExistence type="predicted"/>
<organism evidence="1 2">
    <name type="scientific">Oldenlandia corymbosa var. corymbosa</name>
    <dbReference type="NCBI Taxonomy" id="529605"/>
    <lineage>
        <taxon>Eukaryota</taxon>
        <taxon>Viridiplantae</taxon>
        <taxon>Streptophyta</taxon>
        <taxon>Embryophyta</taxon>
        <taxon>Tracheophyta</taxon>
        <taxon>Spermatophyta</taxon>
        <taxon>Magnoliopsida</taxon>
        <taxon>eudicotyledons</taxon>
        <taxon>Gunneridae</taxon>
        <taxon>Pentapetalae</taxon>
        <taxon>asterids</taxon>
        <taxon>lamiids</taxon>
        <taxon>Gentianales</taxon>
        <taxon>Rubiaceae</taxon>
        <taxon>Rubioideae</taxon>
        <taxon>Spermacoceae</taxon>
        <taxon>Hedyotis-Oldenlandia complex</taxon>
        <taxon>Oldenlandia</taxon>
    </lineage>
</organism>
<keyword evidence="2" id="KW-1185">Reference proteome</keyword>
<dbReference type="PANTHER" id="PTHR31439:SF7">
    <property type="entry name" value="EXPRESSED PROTEIN"/>
    <property type="match status" value="1"/>
</dbReference>
<name>A0AAV1D3L6_OLDCO</name>
<protein>
    <submittedName>
        <fullName evidence="1">OLC1v1000117C1</fullName>
    </submittedName>
</protein>
<evidence type="ECO:0000313" key="2">
    <source>
        <dbReference type="Proteomes" id="UP001161247"/>
    </source>
</evidence>
<reference evidence="1" key="1">
    <citation type="submission" date="2023-03" db="EMBL/GenBank/DDBJ databases">
        <authorList>
            <person name="Julca I."/>
        </authorList>
    </citation>
    <scope>NUCLEOTIDE SEQUENCE</scope>
</reference>
<dbReference type="EMBL" id="OX459121">
    <property type="protein sequence ID" value="CAI9101946.1"/>
    <property type="molecule type" value="Genomic_DNA"/>
</dbReference>
<evidence type="ECO:0000313" key="1">
    <source>
        <dbReference type="EMBL" id="CAI9101946.1"/>
    </source>
</evidence>